<keyword evidence="2" id="KW-1185">Reference proteome</keyword>
<accession>A0A4Y2R7X9</accession>
<evidence type="ECO:0000313" key="1">
    <source>
        <dbReference type="EMBL" id="GBN71580.1"/>
    </source>
</evidence>
<name>A0A4Y2R7X9_ARAVE</name>
<organism evidence="1 2">
    <name type="scientific">Araneus ventricosus</name>
    <name type="common">Orbweaver spider</name>
    <name type="synonym">Epeira ventricosa</name>
    <dbReference type="NCBI Taxonomy" id="182803"/>
    <lineage>
        <taxon>Eukaryota</taxon>
        <taxon>Metazoa</taxon>
        <taxon>Ecdysozoa</taxon>
        <taxon>Arthropoda</taxon>
        <taxon>Chelicerata</taxon>
        <taxon>Arachnida</taxon>
        <taxon>Araneae</taxon>
        <taxon>Araneomorphae</taxon>
        <taxon>Entelegynae</taxon>
        <taxon>Araneoidea</taxon>
        <taxon>Araneidae</taxon>
        <taxon>Araneus</taxon>
    </lineage>
</organism>
<dbReference type="AlphaFoldDB" id="A0A4Y2R7X9"/>
<proteinExistence type="predicted"/>
<protein>
    <submittedName>
        <fullName evidence="1">Uncharacterized protein</fullName>
    </submittedName>
</protein>
<dbReference type="Proteomes" id="UP000499080">
    <property type="component" value="Unassembled WGS sequence"/>
</dbReference>
<evidence type="ECO:0000313" key="2">
    <source>
        <dbReference type="Proteomes" id="UP000499080"/>
    </source>
</evidence>
<reference evidence="1 2" key="1">
    <citation type="journal article" date="2019" name="Sci. Rep.">
        <title>Orb-weaving spider Araneus ventricosus genome elucidates the spidroin gene catalogue.</title>
        <authorList>
            <person name="Kono N."/>
            <person name="Nakamura H."/>
            <person name="Ohtoshi R."/>
            <person name="Moran D.A.P."/>
            <person name="Shinohara A."/>
            <person name="Yoshida Y."/>
            <person name="Fujiwara M."/>
            <person name="Mori M."/>
            <person name="Tomita M."/>
            <person name="Arakawa K."/>
        </authorList>
    </citation>
    <scope>NUCLEOTIDE SEQUENCE [LARGE SCALE GENOMIC DNA]</scope>
</reference>
<sequence length="103" mass="11239">MDSIRITSQPHDKRSCTCHLTSNLAMHCHCPLASICGSCTAALPLSVHHENCCRQNVYFMAVAIETGYGRKNPFLVGRSSFKCATLAHLAPNGLCMVTEKTND</sequence>
<comment type="caution">
    <text evidence="1">The sequence shown here is derived from an EMBL/GenBank/DDBJ whole genome shotgun (WGS) entry which is preliminary data.</text>
</comment>
<dbReference type="EMBL" id="BGPR01016031">
    <property type="protein sequence ID" value="GBN71580.1"/>
    <property type="molecule type" value="Genomic_DNA"/>
</dbReference>
<gene>
    <name evidence="1" type="ORF">AVEN_251581_1</name>
</gene>